<dbReference type="PRINTS" id="PR00075">
    <property type="entry name" value="FACDDSATRASE"/>
</dbReference>
<feature type="transmembrane region" description="Helical" evidence="13">
    <location>
        <begin position="221"/>
        <end position="242"/>
    </location>
</feature>
<keyword evidence="5" id="KW-0276">Fatty acid metabolism</keyword>
<organism evidence="15 16">
    <name type="scientific">Polypedilum vanderplanki</name>
    <name type="common">Sleeping chironomid midge</name>
    <dbReference type="NCBI Taxonomy" id="319348"/>
    <lineage>
        <taxon>Eukaryota</taxon>
        <taxon>Metazoa</taxon>
        <taxon>Ecdysozoa</taxon>
        <taxon>Arthropoda</taxon>
        <taxon>Hexapoda</taxon>
        <taxon>Insecta</taxon>
        <taxon>Pterygota</taxon>
        <taxon>Neoptera</taxon>
        <taxon>Endopterygota</taxon>
        <taxon>Diptera</taxon>
        <taxon>Nematocera</taxon>
        <taxon>Chironomoidea</taxon>
        <taxon>Chironomidae</taxon>
        <taxon>Chironominae</taxon>
        <taxon>Polypedilum</taxon>
        <taxon>Polypedilum</taxon>
    </lineage>
</organism>
<dbReference type="OrthoDB" id="10260134at2759"/>
<evidence type="ECO:0000256" key="8">
    <source>
        <dbReference type="ARBA" id="ARBA00023004"/>
    </source>
</evidence>
<dbReference type="EMBL" id="JADBJN010000003">
    <property type="protein sequence ID" value="KAG5671196.1"/>
    <property type="molecule type" value="Genomic_DNA"/>
</dbReference>
<comment type="cofactor">
    <cofactor evidence="12">
        <name>Fe(2+)</name>
        <dbReference type="ChEBI" id="CHEBI:29033"/>
    </cofactor>
</comment>
<feature type="domain" description="Fatty acid desaturase" evidence="14">
    <location>
        <begin position="80"/>
        <end position="284"/>
    </location>
</feature>
<protein>
    <recommendedName>
        <fullName evidence="14">Fatty acid desaturase domain-containing protein</fullName>
    </recommendedName>
</protein>
<keyword evidence="8" id="KW-0408">Iron</keyword>
<evidence type="ECO:0000256" key="6">
    <source>
        <dbReference type="ARBA" id="ARBA00022989"/>
    </source>
</evidence>
<dbReference type="InterPro" id="IPR015876">
    <property type="entry name" value="Acyl-CoA_DS"/>
</dbReference>
<dbReference type="GO" id="GO:0006636">
    <property type="term" value="P:unsaturated fatty acid biosynthetic process"/>
    <property type="evidence" value="ECO:0007669"/>
    <property type="project" value="TreeGrafter"/>
</dbReference>
<comment type="domain">
    <text evidence="12">The histidine box domains are involved in binding the catalytic metal ions.</text>
</comment>
<name>A0A9J6BMW0_POLVA</name>
<evidence type="ECO:0000256" key="13">
    <source>
        <dbReference type="SAM" id="Phobius"/>
    </source>
</evidence>
<feature type="transmembrane region" description="Helical" evidence="13">
    <location>
        <begin position="196"/>
        <end position="215"/>
    </location>
</feature>
<keyword evidence="4 12" id="KW-0812">Transmembrane</keyword>
<keyword evidence="3 12" id="KW-0444">Lipid biosynthesis</keyword>
<dbReference type="CDD" id="cd03505">
    <property type="entry name" value="Delta9-FADS-like"/>
    <property type="match status" value="1"/>
</dbReference>
<reference evidence="15" key="1">
    <citation type="submission" date="2021-03" db="EMBL/GenBank/DDBJ databases">
        <title>Chromosome level genome of the anhydrobiotic midge Polypedilum vanderplanki.</title>
        <authorList>
            <person name="Yoshida Y."/>
            <person name="Kikawada T."/>
            <person name="Gusev O."/>
        </authorList>
    </citation>
    <scope>NUCLEOTIDE SEQUENCE</scope>
    <source>
        <strain evidence="15">NIAS01</strain>
        <tissue evidence="15">Whole body or cell culture</tissue>
    </source>
</reference>
<evidence type="ECO:0000256" key="11">
    <source>
        <dbReference type="ARBA" id="ARBA00023160"/>
    </source>
</evidence>
<feature type="transmembrane region" description="Helical" evidence="13">
    <location>
        <begin position="291"/>
        <end position="315"/>
    </location>
</feature>
<dbReference type="PANTHER" id="PTHR11351:SF31">
    <property type="entry name" value="DESATURASE 1, ISOFORM A-RELATED"/>
    <property type="match status" value="1"/>
</dbReference>
<evidence type="ECO:0000256" key="12">
    <source>
        <dbReference type="RuleBase" id="RU000581"/>
    </source>
</evidence>
<accession>A0A9J6BMW0</accession>
<keyword evidence="9" id="KW-0443">Lipid metabolism</keyword>
<evidence type="ECO:0000256" key="1">
    <source>
        <dbReference type="ARBA" id="ARBA00004141"/>
    </source>
</evidence>
<feature type="transmembrane region" description="Helical" evidence="13">
    <location>
        <begin position="51"/>
        <end position="72"/>
    </location>
</feature>
<dbReference type="GO" id="GO:0004768">
    <property type="term" value="F:stearoyl-CoA 9-desaturase activity"/>
    <property type="evidence" value="ECO:0007669"/>
    <property type="project" value="TreeGrafter"/>
</dbReference>
<dbReference type="PANTHER" id="PTHR11351">
    <property type="entry name" value="ACYL-COA DESATURASE"/>
    <property type="match status" value="1"/>
</dbReference>
<evidence type="ECO:0000256" key="4">
    <source>
        <dbReference type="ARBA" id="ARBA00022692"/>
    </source>
</evidence>
<dbReference type="AlphaFoldDB" id="A0A9J6BMW0"/>
<feature type="transmembrane region" description="Helical" evidence="13">
    <location>
        <begin position="79"/>
        <end position="98"/>
    </location>
</feature>
<dbReference type="InterPro" id="IPR005804">
    <property type="entry name" value="FA_desaturase_dom"/>
</dbReference>
<keyword evidence="16" id="KW-1185">Reference proteome</keyword>
<proteinExistence type="inferred from homology"/>
<evidence type="ECO:0000256" key="9">
    <source>
        <dbReference type="ARBA" id="ARBA00023098"/>
    </source>
</evidence>
<dbReference type="Pfam" id="PF00487">
    <property type="entry name" value="FA_desaturase"/>
    <property type="match status" value="1"/>
</dbReference>
<sequence length="399" mass="46367">MVHKVSNSTMAIAEVDKNENMIKTKNSLNVSDEKPRDFPAELPGPEYKLELVWRNIIIFALLHIGYVAAFFIDKFTITKVFGVVYGICGGFGITAGAHRLWAHNSYKTNTAYKIMLLIFQTIAFQNSAYEWTRDHRVHHKFTDTNADPHNARRGFFFSHMGWLLCKKHPDVKKFGARVSMADLEADPIIMFQHRHYLKLMLFFSLILPVFIPWYFWGESFWASFLIAGVLRYITSLHITWLINSAAHTYGMKPFDKNISPSDSYLVGFLAMGEGWHNYHHVFPYDYKTSELGFYVFNLTTAFIDFFSLFGWTYDLKTVSPEMIRRRVLRTGDGSHPASKEMDTKELLNKFILSQAIDKNGNIIHNEEDSIWGFNDEMLPAEDRKYIKIINKHSNLKKRN</sequence>
<keyword evidence="7 12" id="KW-0560">Oxidoreductase</keyword>
<dbReference type="Proteomes" id="UP001107558">
    <property type="component" value="Chromosome 3"/>
</dbReference>
<evidence type="ECO:0000256" key="10">
    <source>
        <dbReference type="ARBA" id="ARBA00023136"/>
    </source>
</evidence>
<evidence type="ECO:0000256" key="5">
    <source>
        <dbReference type="ARBA" id="ARBA00022832"/>
    </source>
</evidence>
<comment type="subcellular location">
    <subcellularLocation>
        <location evidence="1">Membrane</location>
        <topology evidence="1">Multi-pass membrane protein</topology>
    </subcellularLocation>
</comment>
<gene>
    <name evidence="15" type="ORF">PVAND_001407</name>
</gene>
<evidence type="ECO:0000256" key="7">
    <source>
        <dbReference type="ARBA" id="ARBA00023002"/>
    </source>
</evidence>
<evidence type="ECO:0000259" key="14">
    <source>
        <dbReference type="Pfam" id="PF00487"/>
    </source>
</evidence>
<comment type="similarity">
    <text evidence="2 12">Belongs to the fatty acid desaturase type 1 family.</text>
</comment>
<dbReference type="GO" id="GO:0005506">
    <property type="term" value="F:iron ion binding"/>
    <property type="evidence" value="ECO:0007669"/>
    <property type="project" value="TreeGrafter"/>
</dbReference>
<keyword evidence="11 12" id="KW-0275">Fatty acid biosynthesis</keyword>
<keyword evidence="10 13" id="KW-0472">Membrane</keyword>
<evidence type="ECO:0000313" key="16">
    <source>
        <dbReference type="Proteomes" id="UP001107558"/>
    </source>
</evidence>
<keyword evidence="6 13" id="KW-1133">Transmembrane helix</keyword>
<evidence type="ECO:0000256" key="2">
    <source>
        <dbReference type="ARBA" id="ARBA00009295"/>
    </source>
</evidence>
<evidence type="ECO:0000313" key="15">
    <source>
        <dbReference type="EMBL" id="KAG5671196.1"/>
    </source>
</evidence>
<comment type="caution">
    <text evidence="15">The sequence shown here is derived from an EMBL/GenBank/DDBJ whole genome shotgun (WGS) entry which is preliminary data.</text>
</comment>
<dbReference type="GO" id="GO:0005789">
    <property type="term" value="C:endoplasmic reticulum membrane"/>
    <property type="evidence" value="ECO:0007669"/>
    <property type="project" value="TreeGrafter"/>
</dbReference>
<evidence type="ECO:0000256" key="3">
    <source>
        <dbReference type="ARBA" id="ARBA00022516"/>
    </source>
</evidence>